<comment type="caution">
    <text evidence="2">The sequence shown here is derived from an EMBL/GenBank/DDBJ whole genome shotgun (WGS) entry which is preliminary data.</text>
</comment>
<evidence type="ECO:0000256" key="1">
    <source>
        <dbReference type="SAM" id="MobiDB-lite"/>
    </source>
</evidence>
<gene>
    <name evidence="2" type="ORF">BJ969_002956</name>
</gene>
<sequence>MDSLPEINSPTTETASSGAAPPVAESGRRRADRHCAWCGRRLAASGRQGRPRLYCTQSCRQRAYERRGAVQRSGLPEDAVVLSAAEIADLQDRLFQLRCAAEDVGTAAEDGASTEELRKMAAEVVSVAAELERLR</sequence>
<keyword evidence="3" id="KW-1185">Reference proteome</keyword>
<reference evidence="2 3" key="1">
    <citation type="submission" date="2020-08" db="EMBL/GenBank/DDBJ databases">
        <title>Sequencing the genomes of 1000 actinobacteria strains.</title>
        <authorList>
            <person name="Klenk H.-P."/>
        </authorList>
    </citation>
    <scope>NUCLEOTIDE SEQUENCE [LARGE SCALE GENOMIC DNA]</scope>
    <source>
        <strain evidence="2 3">DSM 45582</strain>
    </source>
</reference>
<evidence type="ECO:0000313" key="2">
    <source>
        <dbReference type="EMBL" id="MBB5069868.1"/>
    </source>
</evidence>
<dbReference type="EMBL" id="JACHIV010000001">
    <property type="protein sequence ID" value="MBB5069868.1"/>
    <property type="molecule type" value="Genomic_DNA"/>
</dbReference>
<name>A0A840NHV9_9PSEU</name>
<protein>
    <recommendedName>
        <fullName evidence="4">FCS-type domain-containing protein</fullName>
    </recommendedName>
</protein>
<dbReference type="AlphaFoldDB" id="A0A840NHV9"/>
<proteinExistence type="predicted"/>
<dbReference type="Proteomes" id="UP000580474">
    <property type="component" value="Unassembled WGS sequence"/>
</dbReference>
<evidence type="ECO:0000313" key="3">
    <source>
        <dbReference type="Proteomes" id="UP000580474"/>
    </source>
</evidence>
<feature type="compositionally biased region" description="Polar residues" evidence="1">
    <location>
        <begin position="1"/>
        <end position="17"/>
    </location>
</feature>
<evidence type="ECO:0008006" key="4">
    <source>
        <dbReference type="Google" id="ProtNLM"/>
    </source>
</evidence>
<accession>A0A840NHV9</accession>
<organism evidence="2 3">
    <name type="scientific">Saccharopolyspora gloriosae</name>
    <dbReference type="NCBI Taxonomy" id="455344"/>
    <lineage>
        <taxon>Bacteria</taxon>
        <taxon>Bacillati</taxon>
        <taxon>Actinomycetota</taxon>
        <taxon>Actinomycetes</taxon>
        <taxon>Pseudonocardiales</taxon>
        <taxon>Pseudonocardiaceae</taxon>
        <taxon>Saccharopolyspora</taxon>
    </lineage>
</organism>
<feature type="region of interest" description="Disordered" evidence="1">
    <location>
        <begin position="1"/>
        <end position="31"/>
    </location>
</feature>